<keyword evidence="8" id="KW-1185">Reference proteome</keyword>
<evidence type="ECO:0000313" key="7">
    <source>
        <dbReference type="EMBL" id="MQN01883.1"/>
    </source>
</evidence>
<dbReference type="EC" id="5.6.2.3" evidence="3"/>
<evidence type="ECO:0000256" key="2">
    <source>
        <dbReference type="ARBA" id="ARBA00022840"/>
    </source>
</evidence>
<keyword evidence="3" id="KW-0413">Isomerase</keyword>
<feature type="domain" description="Helix-hairpin-helix DNA-binding motif class 1" evidence="5">
    <location>
        <begin position="92"/>
        <end position="113"/>
    </location>
</feature>
<dbReference type="SUPFAM" id="SSF47781">
    <property type="entry name" value="RuvA domain 2-like"/>
    <property type="match status" value="1"/>
</dbReference>
<evidence type="ECO:0000256" key="1">
    <source>
        <dbReference type="ARBA" id="ARBA00022741"/>
    </source>
</evidence>
<dbReference type="InterPro" id="IPR029493">
    <property type="entry name" value="RecD2-like_HHH"/>
</dbReference>
<keyword evidence="2 3" id="KW-0067">ATP-binding</keyword>
<reference evidence="7" key="1">
    <citation type="journal article" date="2020" name="Appl. Environ. Microbiol.">
        <title>Medium-Chain Fatty Acid Synthesis by 'Candidatus Weimeria bifida' gen. nov., sp. nov., and 'Candidatus Pseudoramibacter fermentans' sp. nov.</title>
        <authorList>
            <person name="Scarborough M.J."/>
            <person name="Myers K.S."/>
            <person name="Donohue T.J."/>
            <person name="Noguera D.R."/>
        </authorList>
    </citation>
    <scope>NUCLEOTIDE SEQUENCE</scope>
    <source>
        <strain evidence="7">LCO1.1</strain>
    </source>
</reference>
<dbReference type="GO" id="GO:0017116">
    <property type="term" value="F:single-stranded DNA helicase activity"/>
    <property type="evidence" value="ECO:0007669"/>
    <property type="project" value="TreeGrafter"/>
</dbReference>
<dbReference type="GO" id="GO:0016787">
    <property type="term" value="F:hydrolase activity"/>
    <property type="evidence" value="ECO:0007669"/>
    <property type="project" value="UniProtKB-KW"/>
</dbReference>
<feature type="domain" description="AAA+ ATPase" evidence="6">
    <location>
        <begin position="338"/>
        <end position="512"/>
    </location>
</feature>
<dbReference type="Pfam" id="PF14490">
    <property type="entry name" value="HHH_RecD2"/>
    <property type="match status" value="1"/>
</dbReference>
<dbReference type="PANTHER" id="PTHR43788:SF6">
    <property type="entry name" value="DNA HELICASE B"/>
    <property type="match status" value="1"/>
</dbReference>
<dbReference type="Pfam" id="PF13245">
    <property type="entry name" value="AAA_19"/>
    <property type="match status" value="1"/>
</dbReference>
<dbReference type="Pfam" id="PF13538">
    <property type="entry name" value="UvrD_C_2"/>
    <property type="match status" value="1"/>
</dbReference>
<comment type="similarity">
    <text evidence="3">Belongs to the RecD family. RecD2 subfamily.</text>
</comment>
<comment type="caution">
    <text evidence="7">The sequence shown here is derived from an EMBL/GenBank/DDBJ whole genome shotgun (WGS) entry which is preliminary data.</text>
</comment>
<dbReference type="Pfam" id="PF18335">
    <property type="entry name" value="SH3_13"/>
    <property type="match status" value="1"/>
</dbReference>
<dbReference type="InterPro" id="IPR003593">
    <property type="entry name" value="AAA+_ATPase"/>
</dbReference>
<dbReference type="Gene3D" id="2.30.30.940">
    <property type="match status" value="1"/>
</dbReference>
<sequence length="757" mass="84674">MMTTIEGYVDHIIFRNETNAYTVLVLKPDEPVEDEGLEDPDEVTCVGVFLSVTAGENLRVSGTFTMHESFGMQLKVSSYEEIKPKDTQALYRYLSSGAVKGIGEGLAKRIIDKFGDKTFEIMEIEPERLAEVRGISARKAIAIAEDLRKKHDQRKVMLELSKLNITTGMSLKIYNKYGQAAMDVIKKNPYRLAEEIDGIGFKTADDIAMALGFARNSEDRIRSGVLYVLGMAGADGNTYMRREELVQESERLLAVDPDMVESVIFDLTMNRKIKTVGDAVYLFPYYRMEERTAAMMLTLTGRFQADESRILKKIEKIEKDEGMTLDENQRKAAVQAAENGVLILTGGPGTGKTTTIKTIISYFESEGMEVRLAAPTGRAAKRMTQAVGQEAQTIHRLLEVQKGGTTDDSAPGSNPGIFDRNEDNPIEGDVVIIDEMSMVDITLMYSLLRAIPAGTRLVLVGDVDQLPSVGPGNVLKDLINSGAFPVVTLTNIFRQAETSDIVLNAHHIKNGELVRLDNKSRDFFFLKRYDADSIISTILSLLKTNLPAYVGAEVLDIQVLSPMRKGQAGVERLNRVLQQQLNPPSGDREEKKFGDVIFREGDKVMQTRNDYDTTWRRYGRNHILLEEGTGIFNGDCGIIREVNEFSSDMLIEFDDGHFVEYPFSSLENLSLAYAMTIHKSQGSEYPAVIVPLIAGPDVLYNRNLLYTAVTRAKKCVILVGDENVFYRMEKNDRQRLRLSGLVDRIREQRESGAYESI</sequence>
<dbReference type="GO" id="GO:0043139">
    <property type="term" value="F:5'-3' DNA helicase activity"/>
    <property type="evidence" value="ECO:0007669"/>
    <property type="project" value="UniProtKB-UniRule"/>
</dbReference>
<keyword evidence="1 3" id="KW-0547">Nucleotide-binding</keyword>
<dbReference type="Gene3D" id="3.40.50.300">
    <property type="entry name" value="P-loop containing nucleotide triphosphate hydrolases"/>
    <property type="match status" value="2"/>
</dbReference>
<dbReference type="GO" id="GO:0006310">
    <property type="term" value="P:DNA recombination"/>
    <property type="evidence" value="ECO:0007669"/>
    <property type="project" value="InterPro"/>
</dbReference>
<evidence type="ECO:0000256" key="3">
    <source>
        <dbReference type="HAMAP-Rule" id="MF_01488"/>
    </source>
</evidence>
<dbReference type="GO" id="GO:0006281">
    <property type="term" value="P:DNA repair"/>
    <property type="evidence" value="ECO:0007669"/>
    <property type="project" value="InterPro"/>
</dbReference>
<dbReference type="NCBIfam" id="TIGR01448">
    <property type="entry name" value="recD_rel"/>
    <property type="match status" value="1"/>
</dbReference>
<keyword evidence="3" id="KW-0238">DNA-binding</keyword>
<dbReference type="Pfam" id="PF14520">
    <property type="entry name" value="HHH_5"/>
    <property type="match status" value="1"/>
</dbReference>
<feature type="compositionally biased region" description="Polar residues" evidence="4">
    <location>
        <begin position="403"/>
        <end position="412"/>
    </location>
</feature>
<feature type="domain" description="Helix-hairpin-helix DNA-binding motif class 1" evidence="5">
    <location>
        <begin position="191"/>
        <end position="210"/>
    </location>
</feature>
<dbReference type="InterPro" id="IPR050534">
    <property type="entry name" value="Coronavir_polyprotein_1ab"/>
</dbReference>
<name>A0A6N7J1C7_9FIRM</name>
<dbReference type="GO" id="GO:0003677">
    <property type="term" value="F:DNA binding"/>
    <property type="evidence" value="ECO:0007669"/>
    <property type="project" value="UniProtKB-UniRule"/>
</dbReference>
<dbReference type="Proteomes" id="UP000460257">
    <property type="component" value="Unassembled WGS sequence"/>
</dbReference>
<dbReference type="InterPro" id="IPR055446">
    <property type="entry name" value="RecD2_N_OB"/>
</dbReference>
<dbReference type="PANTHER" id="PTHR43788">
    <property type="entry name" value="DNA2/NAM7 HELICASE FAMILY MEMBER"/>
    <property type="match status" value="1"/>
</dbReference>
<evidence type="ECO:0000259" key="5">
    <source>
        <dbReference type="SMART" id="SM00278"/>
    </source>
</evidence>
<comment type="function">
    <text evidence="3">DNA-dependent ATPase and ATP-dependent 5'-3' DNA helicase. Has no activity on blunt DNA or DNA with 3'-overhangs, requires at least 10 bases of 5'-ssDNA for helicase activity.</text>
</comment>
<proteinExistence type="inferred from homology"/>
<evidence type="ECO:0000256" key="4">
    <source>
        <dbReference type="SAM" id="MobiDB-lite"/>
    </source>
</evidence>
<dbReference type="GO" id="GO:0009338">
    <property type="term" value="C:exodeoxyribonuclease V complex"/>
    <property type="evidence" value="ECO:0007669"/>
    <property type="project" value="TreeGrafter"/>
</dbReference>
<comment type="catalytic activity">
    <reaction evidence="3">
        <text>ATP + H2O = ADP + phosphate + H(+)</text>
        <dbReference type="Rhea" id="RHEA:13065"/>
        <dbReference type="ChEBI" id="CHEBI:15377"/>
        <dbReference type="ChEBI" id="CHEBI:15378"/>
        <dbReference type="ChEBI" id="CHEBI:30616"/>
        <dbReference type="ChEBI" id="CHEBI:43474"/>
        <dbReference type="ChEBI" id="CHEBI:456216"/>
        <dbReference type="EC" id="5.6.2.3"/>
    </reaction>
</comment>
<protein>
    <recommendedName>
        <fullName evidence="3">ATP-dependent RecD2 DNA helicase</fullName>
        <ecNumber evidence="3">5.6.2.3</ecNumber>
    </recommendedName>
    <alternativeName>
        <fullName evidence="3">DNA 5'-3' helicase subunit RecD2</fullName>
    </alternativeName>
</protein>
<accession>A0A6N7J1C7</accession>
<keyword evidence="3" id="KW-0378">Hydrolase</keyword>
<dbReference type="InterPro" id="IPR010994">
    <property type="entry name" value="RuvA_2-like"/>
</dbReference>
<feature type="region of interest" description="Disordered" evidence="4">
    <location>
        <begin position="401"/>
        <end position="422"/>
    </location>
</feature>
<dbReference type="HAMAP" id="MF_01488">
    <property type="entry name" value="RecD2"/>
    <property type="match status" value="1"/>
</dbReference>
<feature type="domain" description="Helix-hairpin-helix DNA-binding motif class 1" evidence="5">
    <location>
        <begin position="127"/>
        <end position="146"/>
    </location>
</feature>
<dbReference type="SUPFAM" id="SSF52540">
    <property type="entry name" value="P-loop containing nucleoside triphosphate hydrolases"/>
    <property type="match status" value="1"/>
</dbReference>
<dbReference type="InterPro" id="IPR003583">
    <property type="entry name" value="Hlx-hairpin-Hlx_DNA-bd_motif"/>
</dbReference>
<evidence type="ECO:0000259" key="6">
    <source>
        <dbReference type="SMART" id="SM00382"/>
    </source>
</evidence>
<dbReference type="GO" id="GO:0005524">
    <property type="term" value="F:ATP binding"/>
    <property type="evidence" value="ECO:0007669"/>
    <property type="project" value="UniProtKB-UniRule"/>
</dbReference>
<dbReference type="Gene3D" id="1.10.10.2220">
    <property type="match status" value="1"/>
</dbReference>
<dbReference type="AlphaFoldDB" id="A0A6N7J1C7"/>
<evidence type="ECO:0000313" key="8">
    <source>
        <dbReference type="Proteomes" id="UP000460257"/>
    </source>
</evidence>
<dbReference type="InterPro" id="IPR027417">
    <property type="entry name" value="P-loop_NTPase"/>
</dbReference>
<keyword evidence="3" id="KW-0347">Helicase</keyword>
<dbReference type="CDD" id="cd17933">
    <property type="entry name" value="DEXSc_RecD-like"/>
    <property type="match status" value="1"/>
</dbReference>
<organism evidence="7 8">
    <name type="scientific">Candidatus Weimeria bifida</name>
    <dbReference type="NCBI Taxonomy" id="2599074"/>
    <lineage>
        <taxon>Bacteria</taxon>
        <taxon>Bacillati</taxon>
        <taxon>Bacillota</taxon>
        <taxon>Clostridia</taxon>
        <taxon>Lachnospirales</taxon>
        <taxon>Lachnospiraceae</taxon>
        <taxon>Candidatus Weimeria</taxon>
    </lineage>
</organism>
<dbReference type="Pfam" id="PF23139">
    <property type="entry name" value="OB_YrrC"/>
    <property type="match status" value="1"/>
</dbReference>
<dbReference type="InterPro" id="IPR006345">
    <property type="entry name" value="RecD2"/>
</dbReference>
<dbReference type="EMBL" id="VOGC01000007">
    <property type="protein sequence ID" value="MQN01883.1"/>
    <property type="molecule type" value="Genomic_DNA"/>
</dbReference>
<dbReference type="InterPro" id="IPR041451">
    <property type="entry name" value="RecD2_SH13"/>
</dbReference>
<dbReference type="CDD" id="cd18809">
    <property type="entry name" value="SF1_C_RecD"/>
    <property type="match status" value="1"/>
</dbReference>
<dbReference type="SMART" id="SM00382">
    <property type="entry name" value="AAA"/>
    <property type="match status" value="1"/>
</dbReference>
<dbReference type="SMART" id="SM00278">
    <property type="entry name" value="HhH1"/>
    <property type="match status" value="3"/>
</dbReference>
<gene>
    <name evidence="3" type="primary">recD2</name>
    <name evidence="7" type="ORF">FRC54_08245</name>
</gene>
<dbReference type="Gene3D" id="1.10.150.20">
    <property type="entry name" value="5' to 3' exonuclease, C-terminal subdomain"/>
    <property type="match status" value="1"/>
</dbReference>
<dbReference type="InterPro" id="IPR027785">
    <property type="entry name" value="UvrD-like_helicase_C"/>
</dbReference>
<feature type="binding site" evidence="3">
    <location>
        <begin position="349"/>
        <end position="353"/>
    </location>
    <ligand>
        <name>ATP</name>
        <dbReference type="ChEBI" id="CHEBI:30616"/>
    </ligand>
</feature>